<feature type="transmembrane region" description="Helical" evidence="1">
    <location>
        <begin position="103"/>
        <end position="120"/>
    </location>
</feature>
<gene>
    <name evidence="2" type="ORF">GS601_10890</name>
</gene>
<accession>A0A8J8CMW5</accession>
<evidence type="ECO:0000313" key="2">
    <source>
        <dbReference type="EMBL" id="NDJ17792.1"/>
    </source>
</evidence>
<dbReference type="PANTHER" id="PTHR33372:SF2">
    <property type="entry name" value="PROTEIN CHAPERONE-LIKE PROTEIN OF POR1, CHLOROPLASTIC"/>
    <property type="match status" value="1"/>
</dbReference>
<sequence length="203" mass="21892">MSDSPYEKLGVPEGSSFEEIQAARTRLVADLAGDQRKISEVEAAYDAVLMDRLRLRQEGKIKVPEGIRFPEKLAPAAAPQTPAPAKSSRWLQQWIDTPSSADIALPGGILAATGAAVYFYPVDSVLQVAMAIATGSTLYLLYRKEQKLGRAVLLGIGGLVLGFAIGGLLYGLILPYVPGLPRDDVFISIVTFLILWLVSSFTK</sequence>
<dbReference type="AlphaFoldDB" id="A0A8J8CMW5"/>
<dbReference type="Pfam" id="PF11833">
    <property type="entry name" value="CPP1-like"/>
    <property type="match status" value="1"/>
</dbReference>
<evidence type="ECO:0000256" key="1">
    <source>
        <dbReference type="SAM" id="Phobius"/>
    </source>
</evidence>
<feature type="transmembrane region" description="Helical" evidence="1">
    <location>
        <begin position="151"/>
        <end position="173"/>
    </location>
</feature>
<protein>
    <submittedName>
        <fullName evidence="2">Molecular chaperone DnaJ</fullName>
    </submittedName>
</protein>
<keyword evidence="1" id="KW-0812">Transmembrane</keyword>
<feature type="transmembrane region" description="Helical" evidence="1">
    <location>
        <begin position="185"/>
        <end position="202"/>
    </location>
</feature>
<comment type="caution">
    <text evidence="2">The sequence shown here is derived from an EMBL/GenBank/DDBJ whole genome shotgun (WGS) entry which is preliminary data.</text>
</comment>
<organism evidence="2 3">
    <name type="scientific">Myxacorys almedinensis A</name>
    <dbReference type="NCBI Taxonomy" id="2690445"/>
    <lineage>
        <taxon>Bacteria</taxon>
        <taxon>Bacillati</taxon>
        <taxon>Cyanobacteriota</taxon>
        <taxon>Cyanophyceae</taxon>
        <taxon>Leptolyngbyales</taxon>
        <taxon>Leptolyngbyaceae</taxon>
        <taxon>Myxacorys</taxon>
        <taxon>Myxacorys almedinensis</taxon>
    </lineage>
</organism>
<name>A0A8J8CMW5_9CYAN</name>
<dbReference type="InterPro" id="IPR021788">
    <property type="entry name" value="CPP1-like"/>
</dbReference>
<keyword evidence="1" id="KW-1133">Transmembrane helix</keyword>
<evidence type="ECO:0000313" key="3">
    <source>
        <dbReference type="Proteomes" id="UP000646053"/>
    </source>
</evidence>
<dbReference type="EMBL" id="WVIE01000010">
    <property type="protein sequence ID" value="NDJ17792.1"/>
    <property type="molecule type" value="Genomic_DNA"/>
</dbReference>
<proteinExistence type="predicted"/>
<reference evidence="2" key="1">
    <citation type="submission" date="2019-12" db="EMBL/GenBank/DDBJ databases">
        <title>High-Quality draft genome sequences of three cyanobacteria isolated from the limestone walls of the Old Cathedral of Coimbra.</title>
        <authorList>
            <person name="Tiago I."/>
            <person name="Soares F."/>
            <person name="Portugal A."/>
        </authorList>
    </citation>
    <scope>NUCLEOTIDE SEQUENCE</scope>
    <source>
        <strain evidence="2">A</strain>
    </source>
</reference>
<keyword evidence="3" id="KW-1185">Reference proteome</keyword>
<dbReference type="RefSeq" id="WP_162423301.1">
    <property type="nucleotide sequence ID" value="NZ_WVIE01000010.1"/>
</dbReference>
<dbReference type="PANTHER" id="PTHR33372">
    <property type="match status" value="1"/>
</dbReference>
<keyword evidence="1" id="KW-0472">Membrane</keyword>
<dbReference type="Proteomes" id="UP000646053">
    <property type="component" value="Unassembled WGS sequence"/>
</dbReference>